<dbReference type="Pfam" id="PF14759">
    <property type="entry name" value="Reductase_C"/>
    <property type="match status" value="1"/>
</dbReference>
<comment type="cofactor">
    <cofactor evidence="1">
        <name>FAD</name>
        <dbReference type="ChEBI" id="CHEBI:57692"/>
    </cofactor>
</comment>
<keyword evidence="3" id="KW-0274">FAD</keyword>
<dbReference type="PRINTS" id="PR00411">
    <property type="entry name" value="PNDRDTASEI"/>
</dbReference>
<dbReference type="InterPro" id="IPR050446">
    <property type="entry name" value="FAD-oxidoreductase/Apoptosis"/>
</dbReference>
<keyword evidence="4" id="KW-0560">Oxidoreductase</keyword>
<gene>
    <name evidence="7" type="ORF">DN412_10420</name>
</gene>
<accession>A0A370NXW1</accession>
<evidence type="ECO:0000259" key="6">
    <source>
        <dbReference type="Pfam" id="PF14759"/>
    </source>
</evidence>
<evidence type="ECO:0000256" key="1">
    <source>
        <dbReference type="ARBA" id="ARBA00001974"/>
    </source>
</evidence>
<proteinExistence type="predicted"/>
<feature type="domain" description="Reductase C-terminal" evidence="6">
    <location>
        <begin position="325"/>
        <end position="413"/>
    </location>
</feature>
<feature type="domain" description="FAD/NAD(P)-binding" evidence="5">
    <location>
        <begin position="6"/>
        <end position="306"/>
    </location>
</feature>
<dbReference type="Gene3D" id="3.30.390.30">
    <property type="match status" value="1"/>
</dbReference>
<dbReference type="Gene3D" id="3.50.50.60">
    <property type="entry name" value="FAD/NAD(P)-binding domain"/>
    <property type="match status" value="2"/>
</dbReference>
<keyword evidence="8" id="KW-1185">Reference proteome</keyword>
<reference evidence="8" key="1">
    <citation type="submission" date="2018-06" db="EMBL/GenBank/DDBJ databases">
        <authorList>
            <person name="Feng T."/>
            <person name="Jeon C.O."/>
        </authorList>
    </citation>
    <scope>NUCLEOTIDE SEQUENCE [LARGE SCALE GENOMIC DNA]</scope>
    <source>
        <strain evidence="8">S23</strain>
    </source>
</reference>
<dbReference type="PANTHER" id="PTHR43557:SF2">
    <property type="entry name" value="RIESKE DOMAIN-CONTAINING PROTEIN-RELATED"/>
    <property type="match status" value="1"/>
</dbReference>
<dbReference type="InterPro" id="IPR036188">
    <property type="entry name" value="FAD/NAD-bd_sf"/>
</dbReference>
<organism evidence="7 8">
    <name type="scientific">Cupriavidus lacunae</name>
    <dbReference type="NCBI Taxonomy" id="2666307"/>
    <lineage>
        <taxon>Bacteria</taxon>
        <taxon>Pseudomonadati</taxon>
        <taxon>Pseudomonadota</taxon>
        <taxon>Betaproteobacteria</taxon>
        <taxon>Burkholderiales</taxon>
        <taxon>Burkholderiaceae</taxon>
        <taxon>Cupriavidus</taxon>
    </lineage>
</organism>
<dbReference type="InterPro" id="IPR016156">
    <property type="entry name" value="FAD/NAD-linked_Rdtase_dimer_sf"/>
</dbReference>
<dbReference type="SUPFAM" id="SSF51905">
    <property type="entry name" value="FAD/NAD(P)-binding domain"/>
    <property type="match status" value="1"/>
</dbReference>
<dbReference type="Pfam" id="PF07992">
    <property type="entry name" value="Pyr_redox_2"/>
    <property type="match status" value="1"/>
</dbReference>
<evidence type="ECO:0000256" key="3">
    <source>
        <dbReference type="ARBA" id="ARBA00022827"/>
    </source>
</evidence>
<dbReference type="PANTHER" id="PTHR43557">
    <property type="entry name" value="APOPTOSIS-INDUCING FACTOR 1"/>
    <property type="match status" value="1"/>
</dbReference>
<dbReference type="GO" id="GO:0005737">
    <property type="term" value="C:cytoplasm"/>
    <property type="evidence" value="ECO:0007669"/>
    <property type="project" value="TreeGrafter"/>
</dbReference>
<dbReference type="InterPro" id="IPR028202">
    <property type="entry name" value="Reductase_C"/>
</dbReference>
<evidence type="ECO:0000313" key="7">
    <source>
        <dbReference type="EMBL" id="RDK10427.1"/>
    </source>
</evidence>
<evidence type="ECO:0000313" key="8">
    <source>
        <dbReference type="Proteomes" id="UP000255165"/>
    </source>
</evidence>
<comment type="caution">
    <text evidence="7">The sequence shown here is derived from an EMBL/GenBank/DDBJ whole genome shotgun (WGS) entry which is preliminary data.</text>
</comment>
<evidence type="ECO:0000256" key="4">
    <source>
        <dbReference type="ARBA" id="ARBA00023002"/>
    </source>
</evidence>
<dbReference type="SUPFAM" id="SSF55424">
    <property type="entry name" value="FAD/NAD-linked reductases, dimerisation (C-terminal) domain"/>
    <property type="match status" value="1"/>
</dbReference>
<keyword evidence="2" id="KW-0285">Flavoprotein</keyword>
<dbReference type="GO" id="GO:0016651">
    <property type="term" value="F:oxidoreductase activity, acting on NAD(P)H"/>
    <property type="evidence" value="ECO:0007669"/>
    <property type="project" value="TreeGrafter"/>
</dbReference>
<sequence>MSQHTSILIVGAGQAGAMAAAALRKLGHGGRIVMAGGERHAPYERPPLSKSVLADSAQDGSIGVHPASFYAEHEIELRLGTPVTALDPAQRVAHCADGDAIRYDACLLATGGNARALPVLPPGTQHVHYLRTLDDAARLRSAMQIAGEVVVIGGGFLGLETASTAAALGLRVTLIESADRLLGRALPPELSDWLAQRARAQGVALRLGCGIAACEAQAGGVHLGLADGTALHAPLVVVAIGLAPEVTLGAAAGLALHPVNGGIRVDEQGRTSVPGIYAAGDCCSQYQPLFGAEVRLESWQCANEQARIAAAAMLGLATEPAATPWFWTDQFGCNVQMLGTAQDGTRYAWRGIAASDAPAPRFMLLGTRQGRLSHAIAVNAGGDLRQLRALFGQAIESVLPRLCDDALPLRQLVRDIQAQAASPITL</sequence>
<dbReference type="InterPro" id="IPR023753">
    <property type="entry name" value="FAD/NAD-binding_dom"/>
</dbReference>
<dbReference type="EMBL" id="QKWJ01000009">
    <property type="protein sequence ID" value="RDK10427.1"/>
    <property type="molecule type" value="Genomic_DNA"/>
</dbReference>
<evidence type="ECO:0000259" key="5">
    <source>
        <dbReference type="Pfam" id="PF07992"/>
    </source>
</evidence>
<dbReference type="AlphaFoldDB" id="A0A370NXW1"/>
<evidence type="ECO:0000256" key="2">
    <source>
        <dbReference type="ARBA" id="ARBA00022630"/>
    </source>
</evidence>
<dbReference type="RefSeq" id="WP_115014672.1">
    <property type="nucleotide sequence ID" value="NZ_QKWJ01000009.1"/>
</dbReference>
<protein>
    <submittedName>
        <fullName evidence="7">Ferredoxin reductase</fullName>
    </submittedName>
</protein>
<name>A0A370NXW1_9BURK</name>
<dbReference type="Proteomes" id="UP000255165">
    <property type="component" value="Unassembled WGS sequence"/>
</dbReference>
<dbReference type="PRINTS" id="PR00368">
    <property type="entry name" value="FADPNR"/>
</dbReference>